<dbReference type="RefSeq" id="WP_213543374.1">
    <property type="nucleotide sequence ID" value="NZ_AP023420.1"/>
</dbReference>
<evidence type="ECO:0000256" key="9">
    <source>
        <dbReference type="ARBA" id="ARBA00023239"/>
    </source>
</evidence>
<dbReference type="Pfam" id="PF00701">
    <property type="entry name" value="DHDPS"/>
    <property type="match status" value="1"/>
</dbReference>
<sequence length="295" mass="32029">MKALPKGMFTALITPFNEDESINFDALRGLIDFQVESGIHGLLIGGSTGEYHTMSMEERKAVIQAACEHAAGRIPIMAGIGCSRPCDTIELGRFSAGCGAKWGLATAPYYHRTTRQGVMDYFKGVAAGCEVGLCLYNYPSGVGFELEPEMIAELAQEPNIVALKDTADMEHTAETLAATRGMDFAVLQGFEHLMLPCFALGGAGAFGIVHNLVPREMVELYETFMAGNWKRANELNARLTNLYQYMELEPFPGPVKVALGQMGYFGGVLRKPLTMPSQELSDKVTAELKKLGAIS</sequence>
<comment type="caution">
    <text evidence="12">Was originally thought to be a dihydrodipicolinate synthase (DHDPS), catalyzing the condensation of (S)-aspartate-beta-semialdehyde [(S)-ASA] and pyruvate to dihydrodipicolinate (DHDP). However, it was shown in E.coli that the product of the enzymatic reaction is not dihydrodipicolinate but in fact (4S)-4-hydroxy-2,3,4,5-tetrahydro-(2S)-dipicolinic acid (HTPA), and that the consecutive dehydration reaction leading to DHDP is not spontaneous but catalyzed by DapB.</text>
</comment>
<dbReference type="PRINTS" id="PR00146">
    <property type="entry name" value="DHPICSNTHASE"/>
</dbReference>
<dbReference type="EC" id="4.3.3.7" evidence="4 12"/>
<evidence type="ECO:0000256" key="7">
    <source>
        <dbReference type="ARBA" id="ARBA00022915"/>
    </source>
</evidence>
<organism evidence="16 17">
    <name type="scientific">Pusillibacter faecalis</name>
    <dbReference type="NCBI Taxonomy" id="2714358"/>
    <lineage>
        <taxon>Bacteria</taxon>
        <taxon>Bacillati</taxon>
        <taxon>Bacillota</taxon>
        <taxon>Clostridia</taxon>
        <taxon>Eubacteriales</taxon>
        <taxon>Oscillospiraceae</taxon>
        <taxon>Pusillibacter</taxon>
    </lineage>
</organism>
<dbReference type="PANTHER" id="PTHR12128">
    <property type="entry name" value="DIHYDRODIPICOLINATE SYNTHASE"/>
    <property type="match status" value="1"/>
</dbReference>
<dbReference type="SMART" id="SM01130">
    <property type="entry name" value="DHDPS"/>
    <property type="match status" value="1"/>
</dbReference>
<dbReference type="CDD" id="cd00950">
    <property type="entry name" value="DHDPS"/>
    <property type="match status" value="1"/>
</dbReference>
<reference evidence="16" key="1">
    <citation type="submission" date="2020-09" db="EMBL/GenBank/DDBJ databases">
        <title>New species isolated from human feces.</title>
        <authorList>
            <person name="Kitahara M."/>
            <person name="Shigeno Y."/>
            <person name="Shime M."/>
            <person name="Matsumoto Y."/>
            <person name="Nakamura S."/>
            <person name="Motooka D."/>
            <person name="Fukuoka S."/>
            <person name="Nishikawa H."/>
            <person name="Benno Y."/>
        </authorList>
    </citation>
    <scope>NUCLEOTIDE SEQUENCE</scope>
    <source>
        <strain evidence="16">MM59</strain>
    </source>
</reference>
<comment type="similarity">
    <text evidence="3 12 13">Belongs to the DapA family.</text>
</comment>
<name>A0A810QFV3_9FIRM</name>
<evidence type="ECO:0000256" key="12">
    <source>
        <dbReference type="HAMAP-Rule" id="MF_00418"/>
    </source>
</evidence>
<gene>
    <name evidence="16" type="primary">dapA_1</name>
    <name evidence="12" type="synonym">dapA</name>
    <name evidence="16" type="ORF">MM59RIKEN_24060</name>
</gene>
<dbReference type="AlphaFoldDB" id="A0A810QFV3"/>
<dbReference type="GO" id="GO:0009089">
    <property type="term" value="P:lysine biosynthetic process via diaminopimelate"/>
    <property type="evidence" value="ECO:0007669"/>
    <property type="project" value="UniProtKB-UniRule"/>
</dbReference>
<protein>
    <recommendedName>
        <fullName evidence="4 12">4-hydroxy-tetrahydrodipicolinate synthase</fullName>
        <shortName evidence="12">HTPA synthase</shortName>
        <ecNumber evidence="4 12">4.3.3.7</ecNumber>
    </recommendedName>
</protein>
<keyword evidence="8 12" id="KW-0457">Lysine biosynthesis</keyword>
<comment type="catalytic activity">
    <reaction evidence="11 12">
        <text>L-aspartate 4-semialdehyde + pyruvate = (2S,4S)-4-hydroxy-2,3,4,5-tetrahydrodipicolinate + H2O + H(+)</text>
        <dbReference type="Rhea" id="RHEA:34171"/>
        <dbReference type="ChEBI" id="CHEBI:15361"/>
        <dbReference type="ChEBI" id="CHEBI:15377"/>
        <dbReference type="ChEBI" id="CHEBI:15378"/>
        <dbReference type="ChEBI" id="CHEBI:67139"/>
        <dbReference type="ChEBI" id="CHEBI:537519"/>
        <dbReference type="EC" id="4.3.3.7"/>
    </reaction>
</comment>
<dbReference type="PANTHER" id="PTHR12128:SF66">
    <property type="entry name" value="4-HYDROXY-2-OXOGLUTARATE ALDOLASE, MITOCHONDRIAL"/>
    <property type="match status" value="1"/>
</dbReference>
<dbReference type="InterPro" id="IPR013785">
    <property type="entry name" value="Aldolase_TIM"/>
</dbReference>
<accession>A0A810QFV3</accession>
<comment type="subunit">
    <text evidence="12">Homotetramer; dimer of dimers.</text>
</comment>
<evidence type="ECO:0000256" key="2">
    <source>
        <dbReference type="ARBA" id="ARBA00005120"/>
    </source>
</evidence>
<feature type="site" description="Part of a proton relay during catalysis" evidence="12">
    <location>
        <position position="110"/>
    </location>
</feature>
<evidence type="ECO:0000256" key="1">
    <source>
        <dbReference type="ARBA" id="ARBA00003294"/>
    </source>
</evidence>
<dbReference type="PIRSF" id="PIRSF001365">
    <property type="entry name" value="DHDPS"/>
    <property type="match status" value="1"/>
</dbReference>
<keyword evidence="7 12" id="KW-0220">Diaminopimelate biosynthesis</keyword>
<feature type="active site" description="Schiff-base intermediate with substrate" evidence="12 14">
    <location>
        <position position="164"/>
    </location>
</feature>
<dbReference type="InterPro" id="IPR002220">
    <property type="entry name" value="DapA-like"/>
</dbReference>
<dbReference type="InterPro" id="IPR005263">
    <property type="entry name" value="DapA"/>
</dbReference>
<feature type="binding site" evidence="12 15">
    <location>
        <position position="48"/>
    </location>
    <ligand>
        <name>pyruvate</name>
        <dbReference type="ChEBI" id="CHEBI:15361"/>
    </ligand>
</feature>
<keyword evidence="5 12" id="KW-0963">Cytoplasm</keyword>
<evidence type="ECO:0000256" key="10">
    <source>
        <dbReference type="ARBA" id="ARBA00023270"/>
    </source>
</evidence>
<keyword evidence="17" id="KW-1185">Reference proteome</keyword>
<evidence type="ECO:0000256" key="6">
    <source>
        <dbReference type="ARBA" id="ARBA00022605"/>
    </source>
</evidence>
<keyword evidence="9 12" id="KW-0456">Lyase</keyword>
<evidence type="ECO:0000256" key="8">
    <source>
        <dbReference type="ARBA" id="ARBA00023154"/>
    </source>
</evidence>
<dbReference type="GO" id="GO:0005737">
    <property type="term" value="C:cytoplasm"/>
    <property type="evidence" value="ECO:0007669"/>
    <property type="project" value="UniProtKB-SubCell"/>
</dbReference>
<evidence type="ECO:0000256" key="3">
    <source>
        <dbReference type="ARBA" id="ARBA00007592"/>
    </source>
</evidence>
<dbReference type="SUPFAM" id="SSF51569">
    <property type="entry name" value="Aldolase"/>
    <property type="match status" value="1"/>
</dbReference>
<feature type="site" description="Part of a proton relay during catalysis" evidence="12">
    <location>
        <position position="47"/>
    </location>
</feature>
<dbReference type="HAMAP" id="MF_00418">
    <property type="entry name" value="DapA"/>
    <property type="match status" value="1"/>
</dbReference>
<keyword evidence="10 12" id="KW-0704">Schiff base</keyword>
<dbReference type="NCBIfam" id="TIGR00674">
    <property type="entry name" value="dapA"/>
    <property type="match status" value="1"/>
</dbReference>
<dbReference type="KEGG" id="pfaa:MM59RIKEN_24060"/>
<evidence type="ECO:0000313" key="16">
    <source>
        <dbReference type="EMBL" id="BCK85087.1"/>
    </source>
</evidence>
<dbReference type="EMBL" id="AP023420">
    <property type="protein sequence ID" value="BCK85087.1"/>
    <property type="molecule type" value="Genomic_DNA"/>
</dbReference>
<evidence type="ECO:0000256" key="4">
    <source>
        <dbReference type="ARBA" id="ARBA00012086"/>
    </source>
</evidence>
<evidence type="ECO:0000256" key="13">
    <source>
        <dbReference type="PIRNR" id="PIRNR001365"/>
    </source>
</evidence>
<comment type="subcellular location">
    <subcellularLocation>
        <location evidence="12">Cytoplasm</location>
    </subcellularLocation>
</comment>
<evidence type="ECO:0000256" key="5">
    <source>
        <dbReference type="ARBA" id="ARBA00022490"/>
    </source>
</evidence>
<dbReference type="GO" id="GO:0019877">
    <property type="term" value="P:diaminopimelate biosynthetic process"/>
    <property type="evidence" value="ECO:0007669"/>
    <property type="project" value="UniProtKB-UniRule"/>
</dbReference>
<evidence type="ECO:0000313" key="17">
    <source>
        <dbReference type="Proteomes" id="UP000679848"/>
    </source>
</evidence>
<dbReference type="Gene3D" id="3.20.20.70">
    <property type="entry name" value="Aldolase class I"/>
    <property type="match status" value="1"/>
</dbReference>
<dbReference type="Proteomes" id="UP000679848">
    <property type="component" value="Chromosome"/>
</dbReference>
<feature type="active site" description="Proton donor/acceptor" evidence="12 14">
    <location>
        <position position="136"/>
    </location>
</feature>
<comment type="pathway">
    <text evidence="2 12">Amino-acid biosynthesis; L-lysine biosynthesis via DAP pathway; (S)-tetrahydrodipicolinate from L-aspartate: step 3/4.</text>
</comment>
<evidence type="ECO:0000256" key="11">
    <source>
        <dbReference type="ARBA" id="ARBA00047836"/>
    </source>
</evidence>
<evidence type="ECO:0000256" key="15">
    <source>
        <dbReference type="PIRSR" id="PIRSR001365-2"/>
    </source>
</evidence>
<proteinExistence type="inferred from homology"/>
<dbReference type="UniPathway" id="UPA00034">
    <property type="reaction ID" value="UER00017"/>
</dbReference>
<evidence type="ECO:0000256" key="14">
    <source>
        <dbReference type="PIRSR" id="PIRSR001365-1"/>
    </source>
</evidence>
<comment type="caution">
    <text evidence="12">Lacks conserved residue(s) required for the propagation of feature annotation.</text>
</comment>
<dbReference type="GO" id="GO:0008840">
    <property type="term" value="F:4-hydroxy-tetrahydrodipicolinate synthase activity"/>
    <property type="evidence" value="ECO:0007669"/>
    <property type="project" value="UniProtKB-UniRule"/>
</dbReference>
<keyword evidence="6 12" id="KW-0028">Amino-acid biosynthesis</keyword>
<comment type="function">
    <text evidence="1 12">Catalyzes the condensation of (S)-aspartate-beta-semialdehyde [(S)-ASA] and pyruvate to 4-hydroxy-tetrahydrodipicolinate (HTPA).</text>
</comment>